<sequence>MHNKINIAVTHFINPHLFWYRNVHDSHELNQIEQQLQTWKKTARDFAYHPKLGEKVAVSFVAWNRVVRGEILCEVKWLNEFIVWALDYGFPFRTKIEFIHQLPKKMMRQINHIHCGGLANILPGENEYDYVEGKSSMIKKDNWTQRVCDILEKLLITTHTITFVEEFQSKDGRHWGNLIIVNHKGQVFNAREHLLSAQHAVAIEKFQTIALKLKTINVQRFLSNSGKLTTRINIIKENMANYCKIQKTESAIYDFVKRKVEDWYVRNKRDNHMVVGMLKPSVERMKPASMSISMSNVNKSVPFIQENSPKIENANVSYDLGVTVITNQGEGDETFSVVQSDEPKPS</sequence>
<dbReference type="InterPro" id="IPR002999">
    <property type="entry name" value="Tudor"/>
</dbReference>
<dbReference type="Pfam" id="PF00567">
    <property type="entry name" value="TUDOR"/>
    <property type="match status" value="1"/>
</dbReference>
<dbReference type="GO" id="GO:0005737">
    <property type="term" value="C:cytoplasm"/>
    <property type="evidence" value="ECO:0007669"/>
    <property type="project" value="UniProtKB-ARBA"/>
</dbReference>
<dbReference type="Gene3D" id="2.40.50.90">
    <property type="match status" value="1"/>
</dbReference>
<dbReference type="AlphaFoldDB" id="A0A1A9ZEY5"/>
<proteinExistence type="predicted"/>
<organism evidence="2 3">
    <name type="scientific">Glossina pallidipes</name>
    <name type="common">Tsetse fly</name>
    <dbReference type="NCBI Taxonomy" id="7398"/>
    <lineage>
        <taxon>Eukaryota</taxon>
        <taxon>Metazoa</taxon>
        <taxon>Ecdysozoa</taxon>
        <taxon>Arthropoda</taxon>
        <taxon>Hexapoda</taxon>
        <taxon>Insecta</taxon>
        <taxon>Pterygota</taxon>
        <taxon>Neoptera</taxon>
        <taxon>Endopterygota</taxon>
        <taxon>Diptera</taxon>
        <taxon>Brachycera</taxon>
        <taxon>Muscomorpha</taxon>
        <taxon>Hippoboscoidea</taxon>
        <taxon>Glossinidae</taxon>
        <taxon>Glossina</taxon>
    </lineage>
</organism>
<dbReference type="Gene3D" id="2.30.30.140">
    <property type="match status" value="1"/>
</dbReference>
<dbReference type="STRING" id="7398.A0A1A9ZEY5"/>
<dbReference type="VEuPathDB" id="VectorBase:GPAI012560"/>
<evidence type="ECO:0000313" key="2">
    <source>
        <dbReference type="EnsemblMetazoa" id="GPAI012560-PA"/>
    </source>
</evidence>
<dbReference type="EnsemblMetazoa" id="GPAI012560-RA">
    <property type="protein sequence ID" value="GPAI012560-PA"/>
    <property type="gene ID" value="GPAI012560"/>
</dbReference>
<dbReference type="Proteomes" id="UP000092445">
    <property type="component" value="Unassembled WGS sequence"/>
</dbReference>
<keyword evidence="3" id="KW-1185">Reference proteome</keyword>
<reference evidence="2" key="2">
    <citation type="submission" date="2020-05" db="UniProtKB">
        <authorList>
            <consortium name="EnsemblMetazoa"/>
        </authorList>
    </citation>
    <scope>IDENTIFICATION</scope>
    <source>
        <strain evidence="2">IAEA</strain>
    </source>
</reference>
<evidence type="ECO:0000313" key="3">
    <source>
        <dbReference type="Proteomes" id="UP000092445"/>
    </source>
</evidence>
<name>A0A1A9ZEY5_GLOPL</name>
<reference evidence="3" key="1">
    <citation type="submission" date="2014-03" db="EMBL/GenBank/DDBJ databases">
        <authorList>
            <person name="Aksoy S."/>
            <person name="Warren W."/>
            <person name="Wilson R.K."/>
        </authorList>
    </citation>
    <scope>NUCLEOTIDE SEQUENCE [LARGE SCALE GENOMIC DNA]</scope>
    <source>
        <strain evidence="3">IAEA</strain>
    </source>
</reference>
<dbReference type="InterPro" id="IPR035437">
    <property type="entry name" value="SNase_OB-fold_sf"/>
</dbReference>
<feature type="domain" description="Tudor" evidence="1">
    <location>
        <begin position="3"/>
        <end position="115"/>
    </location>
</feature>
<protein>
    <submittedName>
        <fullName evidence="2">Tudor domain-containing protein</fullName>
    </submittedName>
</protein>
<accession>A0A1A9ZEY5</accession>
<evidence type="ECO:0000259" key="1">
    <source>
        <dbReference type="Pfam" id="PF00567"/>
    </source>
</evidence>